<sequence length="83" mass="9282">MQSQIPTENMLAFTGTRLSTNEFYNKVQSQGIKTILGTLGNLDQQAETKGDITYKVWQEKGIDVFATDRPFAVAKALNITKQK</sequence>
<dbReference type="RefSeq" id="WP_267677731.1">
    <property type="nucleotide sequence ID" value="NZ_CP113088.1"/>
</dbReference>
<dbReference type="Proteomes" id="UP001164705">
    <property type="component" value="Chromosome"/>
</dbReference>
<protein>
    <recommendedName>
        <fullName evidence="3">Glycerophosphoryl diester phosphodiesterase</fullName>
    </recommendedName>
</protein>
<dbReference type="AlphaFoldDB" id="A0A9E8MWW2"/>
<evidence type="ECO:0000313" key="1">
    <source>
        <dbReference type="EMBL" id="WAC03157.1"/>
    </source>
</evidence>
<dbReference type="GO" id="GO:0008081">
    <property type="term" value="F:phosphoric diester hydrolase activity"/>
    <property type="evidence" value="ECO:0007669"/>
    <property type="project" value="InterPro"/>
</dbReference>
<dbReference type="GO" id="GO:0006629">
    <property type="term" value="P:lipid metabolic process"/>
    <property type="evidence" value="ECO:0007669"/>
    <property type="project" value="InterPro"/>
</dbReference>
<evidence type="ECO:0008006" key="3">
    <source>
        <dbReference type="Google" id="ProtNLM"/>
    </source>
</evidence>
<organism evidence="1 2">
    <name type="scientific">Lacinutrix neustonica</name>
    <dbReference type="NCBI Taxonomy" id="2980107"/>
    <lineage>
        <taxon>Bacteria</taxon>
        <taxon>Pseudomonadati</taxon>
        <taxon>Bacteroidota</taxon>
        <taxon>Flavobacteriia</taxon>
        <taxon>Flavobacteriales</taxon>
        <taxon>Flavobacteriaceae</taxon>
        <taxon>Lacinutrix</taxon>
    </lineage>
</organism>
<dbReference type="Gene3D" id="3.20.20.190">
    <property type="entry name" value="Phosphatidylinositol (PI) phosphodiesterase"/>
    <property type="match status" value="1"/>
</dbReference>
<keyword evidence="2" id="KW-1185">Reference proteome</keyword>
<dbReference type="EMBL" id="CP113088">
    <property type="protein sequence ID" value="WAC03157.1"/>
    <property type="molecule type" value="Genomic_DNA"/>
</dbReference>
<proteinExistence type="predicted"/>
<name>A0A9E8MWW2_9FLAO</name>
<gene>
    <name evidence="1" type="ORF">N7U66_05985</name>
</gene>
<dbReference type="KEGG" id="lnu:N7U66_05985"/>
<reference evidence="1" key="1">
    <citation type="submission" date="2022-11" db="EMBL/GenBank/DDBJ databases">
        <title>Lacinutrix neustonica HL-RS19T sp. nov., isolated from the surface microlayer sample of brackish Lake Shihwa.</title>
        <authorList>
            <person name="Choi J.Y."/>
            <person name="Hwang C.Y."/>
        </authorList>
    </citation>
    <scope>NUCLEOTIDE SEQUENCE</scope>
    <source>
        <strain evidence="1">HL-RS19</strain>
    </source>
</reference>
<dbReference type="InterPro" id="IPR017946">
    <property type="entry name" value="PLC-like_Pdiesterase_TIM-brl"/>
</dbReference>
<evidence type="ECO:0000313" key="2">
    <source>
        <dbReference type="Proteomes" id="UP001164705"/>
    </source>
</evidence>
<accession>A0A9E8MWW2</accession>